<organism evidence="2 3">
    <name type="scientific">Prochlorothrix hollandica PCC 9006 = CALU 1027</name>
    <dbReference type="NCBI Taxonomy" id="317619"/>
    <lineage>
        <taxon>Bacteria</taxon>
        <taxon>Bacillati</taxon>
        <taxon>Cyanobacteriota</taxon>
        <taxon>Cyanophyceae</taxon>
        <taxon>Prochlorotrichales</taxon>
        <taxon>Prochlorotrichaceae</taxon>
        <taxon>Prochlorothrix</taxon>
    </lineage>
</organism>
<evidence type="ECO:0000313" key="3">
    <source>
        <dbReference type="Proteomes" id="UP000034681"/>
    </source>
</evidence>
<evidence type="ECO:0000259" key="1">
    <source>
        <dbReference type="Pfam" id="PF00534"/>
    </source>
</evidence>
<name>A0A0M2Q013_PROHO</name>
<dbReference type="GO" id="GO:0016758">
    <property type="term" value="F:hexosyltransferase activity"/>
    <property type="evidence" value="ECO:0007669"/>
    <property type="project" value="TreeGrafter"/>
</dbReference>
<dbReference type="PANTHER" id="PTHR45947:SF3">
    <property type="entry name" value="SULFOQUINOVOSYL TRANSFERASE SQD2"/>
    <property type="match status" value="1"/>
</dbReference>
<gene>
    <name evidence="2" type="ORF">PROH_11375</name>
</gene>
<dbReference type="AlphaFoldDB" id="A0A0M2Q013"/>
<comment type="caution">
    <text evidence="2">The sequence shown here is derived from an EMBL/GenBank/DDBJ whole genome shotgun (WGS) entry which is preliminary data.</text>
</comment>
<dbReference type="Pfam" id="PF00534">
    <property type="entry name" value="Glycos_transf_1"/>
    <property type="match status" value="1"/>
</dbReference>
<feature type="domain" description="Glycosyl transferase family 1" evidence="1">
    <location>
        <begin position="187"/>
        <end position="336"/>
    </location>
</feature>
<protein>
    <submittedName>
        <fullName evidence="2">Glycosyltransferase</fullName>
    </submittedName>
</protein>
<dbReference type="eggNOG" id="COG0438">
    <property type="taxonomic scope" value="Bacteria"/>
</dbReference>
<dbReference type="STRING" id="317619.GCA_000332315_01052"/>
<dbReference type="OrthoDB" id="9802525at2"/>
<evidence type="ECO:0000313" key="2">
    <source>
        <dbReference type="EMBL" id="KKJ00279.1"/>
    </source>
</evidence>
<dbReference type="InterPro" id="IPR001296">
    <property type="entry name" value="Glyco_trans_1"/>
</dbReference>
<dbReference type="InterPro" id="IPR050194">
    <property type="entry name" value="Glycosyltransferase_grp1"/>
</dbReference>
<dbReference type="SUPFAM" id="SSF53756">
    <property type="entry name" value="UDP-Glycosyltransferase/glycogen phosphorylase"/>
    <property type="match status" value="1"/>
</dbReference>
<accession>A0A0M2Q013</accession>
<dbReference type="Proteomes" id="UP000034681">
    <property type="component" value="Unassembled WGS sequence"/>
</dbReference>
<keyword evidence="3" id="KW-1185">Reference proteome</keyword>
<dbReference type="EMBL" id="AJTX02000004">
    <property type="protein sequence ID" value="KKJ00279.1"/>
    <property type="molecule type" value="Genomic_DNA"/>
</dbReference>
<proteinExistence type="predicted"/>
<dbReference type="PANTHER" id="PTHR45947">
    <property type="entry name" value="SULFOQUINOVOSYL TRANSFERASE SQD2"/>
    <property type="match status" value="1"/>
</dbReference>
<reference evidence="2" key="1">
    <citation type="submission" date="2012-04" db="EMBL/GenBank/DDBJ databases">
        <authorList>
            <person name="Borisov I.G."/>
            <person name="Ivanikova N.V."/>
            <person name="Pinevich A.V."/>
        </authorList>
    </citation>
    <scope>NUCLEOTIDE SEQUENCE</scope>
    <source>
        <strain evidence="2">CALU 1027</strain>
    </source>
</reference>
<dbReference type="Gene3D" id="3.40.50.2000">
    <property type="entry name" value="Glycogen Phosphorylase B"/>
    <property type="match status" value="2"/>
</dbReference>
<sequence length="376" mass="42990">MHVWIPNIFEFKGGIQVYSRFFLEALHSFKFVTGRIILKHDRRIPTSALIHFNSFQFHCLGQWPLFLRTLVFSAQLLWVALIDRPKLIITTHLNFTPLAYYLKYFFKIPYWTIAHGVDAWDIQDSRLRQSLSNAELILSVGQYTRHRLLREQTLQPEQVKLLPNTFNAQAFQISSKPSLLLDRYQIEYQKAIILTVARLDSTERYKGYDQIIKALPQIKAEVPDVHYILVGKGNDKSRIEKLIHDLNLEACVTLTGFIPDEELCDHYNLCDVFAMPSKGEGFGIVYLEALACGKPTLGGNQDGGIDALCQGELGALVDPDNIDEIAHTLIQILQGSYPHPLMYQPQALRQKVIEVYGFQAFQDKLLGLLQTTDLVN</sequence>